<dbReference type="InterPro" id="IPR013486">
    <property type="entry name" value="SpoIID/LytB"/>
</dbReference>
<dbReference type="RefSeq" id="WP_089857885.1">
    <property type="nucleotide sequence ID" value="NZ_FOTI01000001.1"/>
</dbReference>
<name>A0A1I4EMP4_9FIRM</name>
<dbReference type="EMBL" id="FOTI01000001">
    <property type="protein sequence ID" value="SFL07005.1"/>
    <property type="molecule type" value="Genomic_DNA"/>
</dbReference>
<dbReference type="NCBIfam" id="TIGR02669">
    <property type="entry name" value="SpoIID_LytB"/>
    <property type="match status" value="1"/>
</dbReference>
<organism evidence="2 3">
    <name type="scientific">Halanaerobium salsuginis</name>
    <dbReference type="NCBI Taxonomy" id="29563"/>
    <lineage>
        <taxon>Bacteria</taxon>
        <taxon>Bacillati</taxon>
        <taxon>Bacillota</taxon>
        <taxon>Clostridia</taxon>
        <taxon>Halanaerobiales</taxon>
        <taxon>Halanaerobiaceae</taxon>
        <taxon>Halanaerobium</taxon>
    </lineage>
</organism>
<dbReference type="Pfam" id="PF08486">
    <property type="entry name" value="SpoIID"/>
    <property type="match status" value="1"/>
</dbReference>
<sequence length="697" mass="79857">MKKFFRVIILAALLLGLMLPVFDHYLVENKSTEISVAQESKTRNIQELFKLARESFYQANYQSAENYYLEIIKLAPFNLESRRNLAALYTDNNQLAAKSEILVKTAILSADQNDYLALAVNLYNLHKYRSSNYILQNLVSAELRQPENLFQRYYYLVKNSLKLGQFNLAEEYLMKITNLKSNQAQVYLLSAELNQAQANYLQAFNDYQSSYQKNRTQTFLFKDMALMLEKAGQEIKAYNYWQKTLAYGWFEELAYQKINFYQQKHPELKPEPASQTEPDQINPFTLTADWQKIEELDTVENNKKLRIGLQEKNQHLLFQYADSFAIIKAGKIIFRGQAKKNYLLQLESNRLMIRSSTQKIYLGAADAEYEFNSTSNLPSFYVFNIKYGQGYFWQGSADRQYRGEMIIHGTGQDFTLINQVGLASYLISVVPSEIYASWPVEALKAQTIAARSYTLSNLDRHSKAGYDLCSSVHCAAYNGVGSENNKTTQAVLATAEEAAYFDNKIIEAVFSSNSGGFTERSDQIWTADLFYLRGANQMKTDDYEFPLPPGKLYNWIFLSAPSYSKDYGQNNYRWQVTIPASVISYQSELGKITRVEVLARAQGGTITSLRLVGEKGKKEYNSSRIRRVLGGLKSSRFTFSSSYDENGFLEELYIYGSGWGHNLGMDQSAAAGMAADNWNYRDIIEHFYPGVIIKDYN</sequence>
<keyword evidence="3" id="KW-1185">Reference proteome</keyword>
<dbReference type="GO" id="GO:0030288">
    <property type="term" value="C:outer membrane-bounded periplasmic space"/>
    <property type="evidence" value="ECO:0007669"/>
    <property type="project" value="TreeGrafter"/>
</dbReference>
<evidence type="ECO:0000313" key="2">
    <source>
        <dbReference type="EMBL" id="SFL07005.1"/>
    </source>
</evidence>
<dbReference type="AlphaFoldDB" id="A0A1I4EMP4"/>
<evidence type="ECO:0000313" key="3">
    <source>
        <dbReference type="Proteomes" id="UP000199006"/>
    </source>
</evidence>
<evidence type="ECO:0000259" key="1">
    <source>
        <dbReference type="Pfam" id="PF08486"/>
    </source>
</evidence>
<dbReference type="PANTHER" id="PTHR30032:SF4">
    <property type="entry name" value="AMIDASE ENHANCER"/>
    <property type="match status" value="1"/>
</dbReference>
<dbReference type="InterPro" id="IPR011990">
    <property type="entry name" value="TPR-like_helical_dom_sf"/>
</dbReference>
<dbReference type="Gene3D" id="1.25.40.10">
    <property type="entry name" value="Tetratricopeptide repeat domain"/>
    <property type="match status" value="1"/>
</dbReference>
<proteinExistence type="predicted"/>
<reference evidence="2 3" key="1">
    <citation type="submission" date="2016-10" db="EMBL/GenBank/DDBJ databases">
        <authorList>
            <person name="de Groot N.N."/>
        </authorList>
    </citation>
    <scope>NUCLEOTIDE SEQUENCE [LARGE SCALE GENOMIC DNA]</scope>
    <source>
        <strain evidence="2 3">ATCC 51327</strain>
    </source>
</reference>
<feature type="domain" description="Sporulation stage II protein D amidase enhancer LytB N-terminal" evidence="1">
    <location>
        <begin position="412"/>
        <end position="498"/>
    </location>
</feature>
<dbReference type="STRING" id="29563.SAMN02983006_00054"/>
<protein>
    <submittedName>
        <fullName evidence="2">SpoIID/LytB domain protein</fullName>
    </submittedName>
</protein>
<dbReference type="GO" id="GO:0030435">
    <property type="term" value="P:sporulation resulting in formation of a cellular spore"/>
    <property type="evidence" value="ECO:0007669"/>
    <property type="project" value="InterPro"/>
</dbReference>
<dbReference type="Proteomes" id="UP000199006">
    <property type="component" value="Unassembled WGS sequence"/>
</dbReference>
<accession>A0A1I4EMP4</accession>
<dbReference type="InterPro" id="IPR051922">
    <property type="entry name" value="Bact_Sporulation_Assoc"/>
</dbReference>
<dbReference type="SUPFAM" id="SSF48452">
    <property type="entry name" value="TPR-like"/>
    <property type="match status" value="1"/>
</dbReference>
<gene>
    <name evidence="2" type="ORF">SAMN02983006_00054</name>
</gene>
<dbReference type="InterPro" id="IPR013693">
    <property type="entry name" value="SpoIID/LytB_N"/>
</dbReference>
<dbReference type="PANTHER" id="PTHR30032">
    <property type="entry name" value="N-ACETYLMURAMOYL-L-ALANINE AMIDASE-RELATED"/>
    <property type="match status" value="1"/>
</dbReference>
<dbReference type="OrthoDB" id="9794671at2"/>